<evidence type="ECO:0000313" key="4">
    <source>
        <dbReference type="Proteomes" id="UP000076580"/>
    </source>
</evidence>
<dbReference type="AlphaFoldDB" id="A0A151GW28"/>
<dbReference type="RefSeq" id="XP_040660656.1">
    <property type="nucleotide sequence ID" value="XM_040799773.1"/>
</dbReference>
<feature type="domain" description="TauD/TfdA-like" evidence="2">
    <location>
        <begin position="77"/>
        <end position="417"/>
    </location>
</feature>
<dbReference type="Pfam" id="PF02668">
    <property type="entry name" value="TauD"/>
    <property type="match status" value="1"/>
</dbReference>
<dbReference type="InterPro" id="IPR042098">
    <property type="entry name" value="TauD-like_sf"/>
</dbReference>
<dbReference type="InterPro" id="IPR003819">
    <property type="entry name" value="TauD/TfdA-like"/>
</dbReference>
<dbReference type="InParanoid" id="A0A151GW28"/>
<dbReference type="PANTHER" id="PTHR10696">
    <property type="entry name" value="GAMMA-BUTYROBETAINE HYDROXYLASE-RELATED"/>
    <property type="match status" value="1"/>
</dbReference>
<proteinExistence type="predicted"/>
<dbReference type="Gene3D" id="3.60.130.10">
    <property type="entry name" value="Clavaminate synthase-like"/>
    <property type="match status" value="1"/>
</dbReference>
<dbReference type="SUPFAM" id="SSF51197">
    <property type="entry name" value="Clavaminate synthase-like"/>
    <property type="match status" value="1"/>
</dbReference>
<sequence>MPSVSKFWLPSPQEFQKHIQIVPKPGEPTVPFPLVIEPSNSAVTVADVLESVRTELSPRHGDTLESNPIRTLLDQNGGAVYLKSLPLRSVDDFSQFLDALSGTGKASWYPYDPVAMNVLRKVRAKNVLTVNEYSSILQCTCVPLLIIARGPPSHVIMWHSEFSISPSHPAYVVFFCLKPAESGGKTGISSSLAVCNRLRAACPRFLQACVDKGFSYPAPHHVAESDSIFFGNGLYKKTAFGPADGQDISSFSEQEKRHIVEGRIRELARLGGWKDSNMQDMELPAWQQRGFDWVWRSDGVDVYQRVPGLRVHPTRKTNTLFTALGSRYINAKNRKTFDPPHTWINEDGKENVYLPPMYAGVPEDELIPEKDLDTVHGLQQEFAVEIDWEIGDVLIIDNFAVQHSRLPWTGDRRIMASFWDQDGLNAEAVTTMNIDP</sequence>
<dbReference type="Proteomes" id="UP000076580">
    <property type="component" value="Chromosome 01"/>
</dbReference>
<protein>
    <recommendedName>
        <fullName evidence="2">TauD/TfdA-like domain-containing protein</fullName>
    </recommendedName>
</protein>
<keyword evidence="4" id="KW-1185">Reference proteome</keyword>
<dbReference type="PANTHER" id="PTHR10696:SF21">
    <property type="entry name" value="TAUD_TFDA-LIKE DOMAIN-CONTAINING PROTEIN"/>
    <property type="match status" value="1"/>
</dbReference>
<accession>A0A151GW28</accession>
<gene>
    <name evidence="3" type="ORF">DCS_02446</name>
</gene>
<name>A0A151GW28_DRECN</name>
<evidence type="ECO:0000313" key="3">
    <source>
        <dbReference type="EMBL" id="KYK61304.1"/>
    </source>
</evidence>
<dbReference type="EMBL" id="LAYC01000001">
    <property type="protein sequence ID" value="KYK61304.1"/>
    <property type="molecule type" value="Genomic_DNA"/>
</dbReference>
<keyword evidence="1" id="KW-0560">Oxidoreductase</keyword>
<dbReference type="GeneID" id="63715089"/>
<comment type="caution">
    <text evidence="3">The sequence shown here is derived from an EMBL/GenBank/DDBJ whole genome shotgun (WGS) entry which is preliminary data.</text>
</comment>
<evidence type="ECO:0000259" key="2">
    <source>
        <dbReference type="Pfam" id="PF02668"/>
    </source>
</evidence>
<reference evidence="3 4" key="1">
    <citation type="journal article" date="2016" name="Sci. Rep.">
        <title>Insights into Adaptations to a Near-Obligate Nematode Endoparasitic Lifestyle from the Finished Genome of Drechmeria coniospora.</title>
        <authorList>
            <person name="Zhang L."/>
            <person name="Zhou Z."/>
            <person name="Guo Q."/>
            <person name="Fokkens L."/>
            <person name="Miskei M."/>
            <person name="Pocsi I."/>
            <person name="Zhang W."/>
            <person name="Chen M."/>
            <person name="Wang L."/>
            <person name="Sun Y."/>
            <person name="Donzelli B.G."/>
            <person name="Gibson D.M."/>
            <person name="Nelson D.R."/>
            <person name="Luo J.G."/>
            <person name="Rep M."/>
            <person name="Liu H."/>
            <person name="Yang S."/>
            <person name="Wang J."/>
            <person name="Krasnoff S.B."/>
            <person name="Xu Y."/>
            <person name="Molnar I."/>
            <person name="Lin M."/>
        </authorList>
    </citation>
    <scope>NUCLEOTIDE SEQUENCE [LARGE SCALE GENOMIC DNA]</scope>
    <source>
        <strain evidence="3 4">ARSEF 6962</strain>
    </source>
</reference>
<evidence type="ECO:0000256" key="1">
    <source>
        <dbReference type="ARBA" id="ARBA00023002"/>
    </source>
</evidence>
<dbReference type="STRING" id="98403.A0A151GW28"/>
<dbReference type="InterPro" id="IPR050411">
    <property type="entry name" value="AlphaKG_dependent_hydroxylases"/>
</dbReference>
<dbReference type="GO" id="GO:0016491">
    <property type="term" value="F:oxidoreductase activity"/>
    <property type="evidence" value="ECO:0007669"/>
    <property type="project" value="UniProtKB-KW"/>
</dbReference>
<organism evidence="3 4">
    <name type="scientific">Drechmeria coniospora</name>
    <name type="common">Nematophagous fungus</name>
    <name type="synonym">Meria coniospora</name>
    <dbReference type="NCBI Taxonomy" id="98403"/>
    <lineage>
        <taxon>Eukaryota</taxon>
        <taxon>Fungi</taxon>
        <taxon>Dikarya</taxon>
        <taxon>Ascomycota</taxon>
        <taxon>Pezizomycotina</taxon>
        <taxon>Sordariomycetes</taxon>
        <taxon>Hypocreomycetidae</taxon>
        <taxon>Hypocreales</taxon>
        <taxon>Ophiocordycipitaceae</taxon>
        <taxon>Drechmeria</taxon>
    </lineage>
</organism>